<dbReference type="AlphaFoldDB" id="A0AAD1AFI6"/>
<feature type="compositionally biased region" description="Basic and acidic residues" evidence="1">
    <location>
        <begin position="69"/>
        <end position="82"/>
    </location>
</feature>
<dbReference type="KEGG" id="ria:C7V51_12045"/>
<evidence type="ECO:0000313" key="2">
    <source>
        <dbReference type="EMBL" id="AZZ56527.1"/>
    </source>
</evidence>
<protein>
    <submittedName>
        <fullName evidence="2">Uncharacterized protein</fullName>
    </submittedName>
</protein>
<reference evidence="2 3" key="1">
    <citation type="submission" date="2018-03" db="EMBL/GenBank/DDBJ databases">
        <title>Bacteriophage NCPPB3778 and a type I-E CRISPR drive the evolution of the US Biological Select Agent, Rathayibacter toxicus.</title>
        <authorList>
            <person name="Davis E.W.II."/>
            <person name="Tabima J.F."/>
            <person name="Weisberg A.J."/>
            <person name="Dantas Lopes L."/>
            <person name="Wiseman M.S."/>
            <person name="Wiseman M.S."/>
            <person name="Pupko T."/>
            <person name="Belcher M.S."/>
            <person name="Sechler A.J."/>
            <person name="Tancos M.A."/>
            <person name="Schroeder B.K."/>
            <person name="Murray T.D."/>
            <person name="Luster D.G."/>
            <person name="Schneider W.L."/>
            <person name="Rogers E."/>
            <person name="Andreote F.D."/>
            <person name="Grunwald N.J."/>
            <person name="Putnam M.L."/>
            <person name="Chang J.H."/>
        </authorList>
    </citation>
    <scope>NUCLEOTIDE SEQUENCE [LARGE SCALE GENOMIC DNA]</scope>
    <source>
        <strain evidence="2 3">NCCPB 2253</strain>
    </source>
</reference>
<dbReference type="RefSeq" id="WP_104265716.1">
    <property type="nucleotide sequence ID" value="NZ_CP028130.1"/>
</dbReference>
<dbReference type="Proteomes" id="UP000283946">
    <property type="component" value="Chromosome"/>
</dbReference>
<accession>A0AAD1AFI6</accession>
<proteinExistence type="predicted"/>
<dbReference type="EMBL" id="CP028130">
    <property type="protein sequence ID" value="AZZ56527.1"/>
    <property type="molecule type" value="Genomic_DNA"/>
</dbReference>
<sequence length="88" mass="9533">MMIRTTVTIEGKAYGLSQGTDVDGLKRSATEATQAGGGLIDFVIVGNRRVSALISTGVPVIFEEVEVPHDDRDTGDLHKPWDDVDYLD</sequence>
<name>A0AAD1AFI6_9MICO</name>
<feature type="region of interest" description="Disordered" evidence="1">
    <location>
        <begin position="69"/>
        <end position="88"/>
    </location>
</feature>
<gene>
    <name evidence="2" type="ORF">C7V51_12045</name>
</gene>
<organism evidence="2 3">
    <name type="scientific">Rathayibacter iranicus</name>
    <dbReference type="NCBI Taxonomy" id="59737"/>
    <lineage>
        <taxon>Bacteria</taxon>
        <taxon>Bacillati</taxon>
        <taxon>Actinomycetota</taxon>
        <taxon>Actinomycetes</taxon>
        <taxon>Micrococcales</taxon>
        <taxon>Microbacteriaceae</taxon>
        <taxon>Rathayibacter</taxon>
    </lineage>
</organism>
<evidence type="ECO:0000256" key="1">
    <source>
        <dbReference type="SAM" id="MobiDB-lite"/>
    </source>
</evidence>
<evidence type="ECO:0000313" key="3">
    <source>
        <dbReference type="Proteomes" id="UP000283946"/>
    </source>
</evidence>